<dbReference type="GO" id="GO:0007156">
    <property type="term" value="P:homophilic cell adhesion via plasma membrane adhesion molecules"/>
    <property type="evidence" value="ECO:0007669"/>
    <property type="project" value="InterPro"/>
</dbReference>
<keyword evidence="12" id="KW-1185">Reference proteome</keyword>
<dbReference type="InterPro" id="IPR020894">
    <property type="entry name" value="Cadherin_CS"/>
</dbReference>
<feature type="domain" description="Cadherin" evidence="10">
    <location>
        <begin position="1206"/>
        <end position="1270"/>
    </location>
</feature>
<feature type="domain" description="Cadherin" evidence="10">
    <location>
        <begin position="1666"/>
        <end position="1764"/>
    </location>
</feature>
<keyword evidence="4" id="KW-0677">Repeat</keyword>
<dbReference type="GO" id="GO:0005509">
    <property type="term" value="F:calcium ion binding"/>
    <property type="evidence" value="ECO:0007669"/>
    <property type="project" value="UniProtKB-UniRule"/>
</dbReference>
<dbReference type="InterPro" id="IPR001791">
    <property type="entry name" value="Laminin_G"/>
</dbReference>
<evidence type="ECO:0000313" key="12">
    <source>
        <dbReference type="Proteomes" id="UP001152747"/>
    </source>
</evidence>
<dbReference type="Proteomes" id="UP001152747">
    <property type="component" value="Unassembled WGS sequence"/>
</dbReference>
<comment type="caution">
    <text evidence="11">The sequence shown here is derived from an EMBL/GenBank/DDBJ whole genome shotgun (WGS) entry which is preliminary data.</text>
</comment>
<keyword evidence="6 9" id="KW-1133">Transmembrane helix</keyword>
<sequence length="2685" mass="306136">MVQLLFSLKLLRIFYPSDHDYIVVQPEDVNGKTLAILSITDPDGPIGPNSTITVVKGNEESIFALISRSNINILTLRNIEKAEKSRYEIVFEANDDQLPNDRKTRKSLKIYVKKNMKTEVKIDVPSKINVEIPKNIAIGSYVTHINNNCSNECYFELEDVSNSFAIDRSSGVVTTRTSKISIDNVEFIVRTFLPPPREDYLETSVTVKTLKKTKTSRIHLRRTYQFSIWDNSTVGNIVGTLPKANIYSSISENSIVGVFPDGSIYLAKPIPEKSRILNLEVVLKQDNATQLTTVTVIVRKNKRDSILRCSDTRFLIEENEKPGSIIGSFDVEQIGFYDLLDSQDLLFISGANLISRVSFDAEKSTSLNFKYRLTSIDGKFVNCNGALEIEDVNDNAPIFDRYFYETTIFTEGTVDLNISTIDLDISSKHRNVEYRLLNYIDMFSIDRKNGKFNTTVNSPFSRLNLSIEAVNDRLTTKSFVLITSVINKSKFVLKSEKILRIYRNDVPGNVIYKLEISGANDFVDWKFEDEEKRFSIDSTGNVRLLEFSPEENEMLKKWTILKLNSIDYKFDVEYIFDEDRNEHANSVEDLEFIGGKIGVGSGSKVVRTIPEIQYFIRNGSLFLENELAPREDVYVFTEGPTKNRTFHLHSPSSFSSHLCQSKILLISSPGKIALNCSTDFKLLTSVSNVLPNLTITNIEESVQTLDLVTSTGSPFMITLIRNKTSEDVKFSTNNILMLVSSSHSLNSSFGRVTAESNYRIRYYLVETSQVSIDPDTGELFLKERFYKTLNDIILVAVVPTGITRAKLTIEIIEDHLHIGNKNIVIFAPFQIQLNQQIGIIDIGRNDLLIDIIDDYFYVRDNQLLIKKIPPTGRFYDLEGIAKKSKLSASFKVTVVFGDSRNANQNENDLKYEIEELLPAGSVIGSVPNPKTAKYRLIDMNCGLLIDQQGIIRSSQIFNRSETLNITTKMIDIGISKIWNIYVQIKEVNNNPPDIKNSPKKLFAGDQYELIVEDEDESDVFMEVIAGDPLNYINLENGKMLVSQEVEIPFNVTLRISDQQPPFKYNFEDISIEILPKFPQAPICANKTIGIFGKSPKVGDLIGRVDIRNGKRGTFRILNSETSHYSINNIGEIFVKSSMEKIRGSQKLEVEVRSYSGLQYSFCHVDINSDFVEKDFGISKEHVVFDVLETAVPGTEIGKVQEKLKNVIFEIENDDNFTISSFDGMIRVNSPLDFENIQKFQITVNIYKLGQVLKKNIEINIINENDEIPRFITGDVVYLSMLEEQKAPLIVGSSIAEDLDDQIITYSIVSGNTSMFSVNSTTGQISCLQTVDREETPKFELEIEARDGKGNYATSKIVINVEDVNDNSPIFDQNIYIVDVMENSQIGMKIIKIHAEDRDEKGENSRISYSIDDSVQFRIDEATGWITVVGKIDREIIHNQNITANIIATDHGKQPKSTKVPIIFNILDDNDNSPIILNSESDIFVPAEIKKGDIAFVVDVSDKDQDDSLKFNIISTDYEINNSGEVLFVKNGKNKIEVIVEDSAKHTTSKIFQLQKYPGKFPKFSKNLKRTWKISEGIRKTIGNFEVEKIVPNLTYQLVESNKCKGYFEISQNATLVSKEIVDRENVEKCDIWIVAKTRSRDRKELRSYLKLEIEIMDVNDNIPIFEKQLYRFEVKENGGEALKIGDVKAIDKDKNDRINYRIISGDIFHEFVINEFGNIEAIRDLDRETIEEYRLVIEASDSFHTSNTTVIIKLLDEDDNAPRFSRIFHAEIEENVEIGSFVVQISASDADLDENHHFFFEGADEIPFRIDEMTGMVYTKDVLDYEKKSSYRVKVRLQDGVWSIETSLFITILNINDNPPIFEHNSYAFIVSNSEIIGKVLAKDLDSDSIIQYSIDDPNFDINSTNGEIKLCRNISTPFLEFTVSAYDSKFKSDSKVFAIFEKMWNIEERFYNGSPDFIEDFEKNSSQILPDLSANPSIFYVLDEARKNLLIYKLTIRPSNFSKLEDLEIEIPSFTEIGDIIGKIEADVYFENSEDLPIEIDSMRNIRLKKGEAGKVGMVYNDGIWPKTNETLNILIKFMSEDDVISKQKSILHQRQPQVQIFEVLAYQNTTEINLSMINQPNCVVDHPQFAYSPAKLIVVEKISVGTYQLNLKCADQEFLLDVTILSTNESRYPEVIYTNNHGFSMELAEIGETSKFYLADDNLRSIFELNENGHFKTKRELARGVYKVPIKIQNEKIMMRIIVENSDTVIFNSTDVQLNSINPLTNSQMSEANTKTTIERFEIEEPVEIEVICLKSSIANLIIDLRKKYDDMKINIISAFEVTFDLRYRLIFSIIDRNGKVLDSSETRRTLRSYFERINKPSYIEVVGFSKDLCSDCKFGLDSSSRLQTRYKDQIFDIPSGNLIIKKKEETVIQNIVQDSDENVCGKSGICQCSNGFESYTSCDNELSGFSAKSLKINVRNYSKIEEMAEKDCDGEQKIEVDFKTGVKDQKIFMIIDFAKQTAKIETINGYLKFSLYENSNHFRKHIEVQLDRKINDGRWHRFRFSMKKKKIAIQIDGKGKELKSKINLPLLYTAKSINFGEFCYRRLIAQNILLYASSNPLFNFDTSELSGTCSSDSQEPQRIFGNLAIILSISLFIILIFISGLIFCLVRKYQNNKTGWEEAKEIDAYRTKISGNINMAYF</sequence>
<feature type="domain" description="Cadherin" evidence="10">
    <location>
        <begin position="1764"/>
        <end position="1862"/>
    </location>
</feature>
<feature type="domain" description="Cadherin" evidence="10">
    <location>
        <begin position="1593"/>
        <end position="1665"/>
    </location>
</feature>
<dbReference type="GO" id="GO:0016477">
    <property type="term" value="P:cell migration"/>
    <property type="evidence" value="ECO:0007669"/>
    <property type="project" value="TreeGrafter"/>
</dbReference>
<evidence type="ECO:0000256" key="7">
    <source>
        <dbReference type="ARBA" id="ARBA00023136"/>
    </source>
</evidence>
<evidence type="ECO:0000313" key="11">
    <source>
        <dbReference type="EMBL" id="CAI5444831.1"/>
    </source>
</evidence>
<dbReference type="Pfam" id="PF02210">
    <property type="entry name" value="Laminin_G_2"/>
    <property type="match status" value="1"/>
</dbReference>
<evidence type="ECO:0000256" key="1">
    <source>
        <dbReference type="ARBA" id="ARBA00004370"/>
    </source>
</evidence>
<dbReference type="SUPFAM" id="SSF49899">
    <property type="entry name" value="Concanavalin A-like lectins/glucanases"/>
    <property type="match status" value="1"/>
</dbReference>
<reference evidence="11" key="1">
    <citation type="submission" date="2022-11" db="EMBL/GenBank/DDBJ databases">
        <authorList>
            <person name="Kikuchi T."/>
        </authorList>
    </citation>
    <scope>NUCLEOTIDE SEQUENCE</scope>
    <source>
        <strain evidence="11">PS1010</strain>
    </source>
</reference>
<dbReference type="CDD" id="cd00110">
    <property type="entry name" value="LamG"/>
    <property type="match status" value="1"/>
</dbReference>
<dbReference type="Pfam" id="PF00028">
    <property type="entry name" value="Cadherin"/>
    <property type="match status" value="4"/>
</dbReference>
<comment type="subcellular location">
    <subcellularLocation>
        <location evidence="1">Membrane</location>
    </subcellularLocation>
</comment>
<dbReference type="FunFam" id="2.60.40.60:FF:000020">
    <property type="entry name" value="Dachsous cadherin-related 1b"/>
    <property type="match status" value="1"/>
</dbReference>
<evidence type="ECO:0000256" key="8">
    <source>
        <dbReference type="PROSITE-ProRule" id="PRU00043"/>
    </source>
</evidence>
<dbReference type="PANTHER" id="PTHR24027">
    <property type="entry name" value="CADHERIN-23"/>
    <property type="match status" value="1"/>
</dbReference>
<feature type="domain" description="Cadherin" evidence="10">
    <location>
        <begin position="1272"/>
        <end position="1370"/>
    </location>
</feature>
<dbReference type="Gene3D" id="2.60.40.60">
    <property type="entry name" value="Cadherins"/>
    <property type="match status" value="9"/>
</dbReference>
<dbReference type="GO" id="GO:0008013">
    <property type="term" value="F:beta-catenin binding"/>
    <property type="evidence" value="ECO:0007669"/>
    <property type="project" value="TreeGrafter"/>
</dbReference>
<evidence type="ECO:0000256" key="5">
    <source>
        <dbReference type="ARBA" id="ARBA00022837"/>
    </source>
</evidence>
<keyword evidence="5 8" id="KW-0106">Calcium</keyword>
<keyword evidence="2" id="KW-0245">EGF-like domain</keyword>
<feature type="domain" description="Cadherin" evidence="10">
    <location>
        <begin position="1371"/>
        <end position="1475"/>
    </location>
</feature>
<keyword evidence="7 9" id="KW-0472">Membrane</keyword>
<keyword evidence="3 9" id="KW-0812">Transmembrane</keyword>
<organism evidence="11 12">
    <name type="scientific">Caenorhabditis angaria</name>
    <dbReference type="NCBI Taxonomy" id="860376"/>
    <lineage>
        <taxon>Eukaryota</taxon>
        <taxon>Metazoa</taxon>
        <taxon>Ecdysozoa</taxon>
        <taxon>Nematoda</taxon>
        <taxon>Chromadorea</taxon>
        <taxon>Rhabditida</taxon>
        <taxon>Rhabditina</taxon>
        <taxon>Rhabditomorpha</taxon>
        <taxon>Rhabditoidea</taxon>
        <taxon>Rhabditidae</taxon>
        <taxon>Peloderinae</taxon>
        <taxon>Caenorhabditis</taxon>
    </lineage>
</organism>
<evidence type="ECO:0000256" key="2">
    <source>
        <dbReference type="ARBA" id="ARBA00022536"/>
    </source>
</evidence>
<dbReference type="PROSITE" id="PS00232">
    <property type="entry name" value="CADHERIN_1"/>
    <property type="match status" value="3"/>
</dbReference>
<dbReference type="InterPro" id="IPR015919">
    <property type="entry name" value="Cadherin-like_sf"/>
</dbReference>
<dbReference type="SMART" id="SM00112">
    <property type="entry name" value="CA"/>
    <property type="match status" value="6"/>
</dbReference>
<dbReference type="GO" id="GO:0045296">
    <property type="term" value="F:cadherin binding"/>
    <property type="evidence" value="ECO:0007669"/>
    <property type="project" value="TreeGrafter"/>
</dbReference>
<name>A0A9P1IIP4_9PELO</name>
<dbReference type="GO" id="GO:0007411">
    <property type="term" value="P:axon guidance"/>
    <property type="evidence" value="ECO:0007669"/>
    <property type="project" value="UniProtKB-ARBA"/>
</dbReference>
<dbReference type="CDD" id="cd11304">
    <property type="entry name" value="Cadherin_repeat"/>
    <property type="match status" value="6"/>
</dbReference>
<proteinExistence type="predicted"/>
<dbReference type="InterPro" id="IPR013320">
    <property type="entry name" value="ConA-like_dom_sf"/>
</dbReference>
<gene>
    <name evidence="11" type="ORF">CAMP_LOCUS7468</name>
</gene>
<evidence type="ECO:0000259" key="10">
    <source>
        <dbReference type="PROSITE" id="PS50268"/>
    </source>
</evidence>
<evidence type="ECO:0000256" key="3">
    <source>
        <dbReference type="ARBA" id="ARBA00022692"/>
    </source>
</evidence>
<dbReference type="PANTHER" id="PTHR24027:SF438">
    <property type="entry name" value="CADHERIN 23"/>
    <property type="match status" value="1"/>
</dbReference>
<dbReference type="OrthoDB" id="6252479at2759"/>
<feature type="transmembrane region" description="Helical" evidence="9">
    <location>
        <begin position="2626"/>
        <end position="2653"/>
    </location>
</feature>
<dbReference type="EMBL" id="CANHGI010000003">
    <property type="protein sequence ID" value="CAI5444831.1"/>
    <property type="molecule type" value="Genomic_DNA"/>
</dbReference>
<protein>
    <recommendedName>
        <fullName evidence="10">Cadherin domain-containing protein</fullName>
    </recommendedName>
</protein>
<dbReference type="PRINTS" id="PR00205">
    <property type="entry name" value="CADHERIN"/>
</dbReference>
<dbReference type="Gene3D" id="2.60.120.200">
    <property type="match status" value="1"/>
</dbReference>
<evidence type="ECO:0000256" key="9">
    <source>
        <dbReference type="SAM" id="Phobius"/>
    </source>
</evidence>
<dbReference type="InterPro" id="IPR039808">
    <property type="entry name" value="Cadherin"/>
</dbReference>
<evidence type="ECO:0000256" key="4">
    <source>
        <dbReference type="ARBA" id="ARBA00022737"/>
    </source>
</evidence>
<evidence type="ECO:0000256" key="6">
    <source>
        <dbReference type="ARBA" id="ARBA00022989"/>
    </source>
</evidence>
<dbReference type="PROSITE" id="PS50268">
    <property type="entry name" value="CADHERIN_2"/>
    <property type="match status" value="6"/>
</dbReference>
<dbReference type="GO" id="GO:0016342">
    <property type="term" value="C:catenin complex"/>
    <property type="evidence" value="ECO:0007669"/>
    <property type="project" value="TreeGrafter"/>
</dbReference>
<accession>A0A9P1IIP4</accession>
<dbReference type="SUPFAM" id="SSF49313">
    <property type="entry name" value="Cadherin-like"/>
    <property type="match status" value="9"/>
</dbReference>
<dbReference type="InterPro" id="IPR002126">
    <property type="entry name" value="Cadherin-like_dom"/>
</dbReference>